<dbReference type="OrthoDB" id="557859at2"/>
<reference evidence="3 4" key="1">
    <citation type="journal article" date="2019" name="Emerg. Microbes Infect.">
        <title>Comprehensive subspecies identification of 175 nontuberculous mycobacteria species based on 7547 genomic profiles.</title>
        <authorList>
            <person name="Matsumoto Y."/>
            <person name="Kinjo T."/>
            <person name="Motooka D."/>
            <person name="Nabeya D."/>
            <person name="Jung N."/>
            <person name="Uechi K."/>
            <person name="Horii T."/>
            <person name="Iida T."/>
            <person name="Fujita J."/>
            <person name="Nakamura S."/>
        </authorList>
    </citation>
    <scope>NUCLEOTIDE SEQUENCE [LARGE SCALE GENOMIC DNA]</scope>
    <source>
        <strain evidence="3 4">JCM 18439</strain>
    </source>
</reference>
<dbReference type="Gene3D" id="3.40.1620.10">
    <property type="entry name" value="YefM-like domain"/>
    <property type="match status" value="1"/>
</dbReference>
<dbReference type="InterPro" id="IPR036165">
    <property type="entry name" value="YefM-like_sf"/>
</dbReference>
<dbReference type="InterPro" id="IPR051416">
    <property type="entry name" value="phD-YefM_TA_antitoxins"/>
</dbReference>
<dbReference type="PANTHER" id="PTHR35377">
    <property type="entry name" value="ANTITOXIN VAPB49-RELATED-RELATED"/>
    <property type="match status" value="1"/>
</dbReference>
<protein>
    <recommendedName>
        <fullName evidence="2">Antitoxin</fullName>
    </recommendedName>
</protein>
<evidence type="ECO:0000313" key="3">
    <source>
        <dbReference type="EMBL" id="BBY42758.1"/>
    </source>
</evidence>
<dbReference type="GO" id="GO:0097351">
    <property type="term" value="F:toxin sequestering activity"/>
    <property type="evidence" value="ECO:0007669"/>
    <property type="project" value="TreeGrafter"/>
</dbReference>
<evidence type="ECO:0000256" key="1">
    <source>
        <dbReference type="ARBA" id="ARBA00009981"/>
    </source>
</evidence>
<organism evidence="3 4">
    <name type="scientific">Mycolicibacterium celeriflavum</name>
    <name type="common">Mycobacterium celeriflavum</name>
    <dbReference type="NCBI Taxonomy" id="1249101"/>
    <lineage>
        <taxon>Bacteria</taxon>
        <taxon>Bacillati</taxon>
        <taxon>Actinomycetota</taxon>
        <taxon>Actinomycetes</taxon>
        <taxon>Mycobacteriales</taxon>
        <taxon>Mycobacteriaceae</taxon>
        <taxon>Mycolicibacterium</taxon>
    </lineage>
</organism>
<dbReference type="Proteomes" id="UP000466431">
    <property type="component" value="Chromosome"/>
</dbReference>
<dbReference type="AlphaFoldDB" id="A0A7I7RDZ2"/>
<evidence type="ECO:0000313" key="4">
    <source>
        <dbReference type="Proteomes" id="UP000466431"/>
    </source>
</evidence>
<proteinExistence type="inferred from homology"/>
<name>A0A7I7RDZ2_MYCCF</name>
<dbReference type="PANTHER" id="PTHR35377:SF5">
    <property type="entry name" value="ANTITOXIN VAPB46"/>
    <property type="match status" value="1"/>
</dbReference>
<gene>
    <name evidence="3" type="ORF">MCEL_10530</name>
</gene>
<keyword evidence="4" id="KW-1185">Reference proteome</keyword>
<dbReference type="Pfam" id="PF02604">
    <property type="entry name" value="PhdYeFM_antitox"/>
    <property type="match status" value="1"/>
</dbReference>
<dbReference type="EMBL" id="AP022591">
    <property type="protein sequence ID" value="BBY42758.1"/>
    <property type="molecule type" value="Genomic_DNA"/>
</dbReference>
<comment type="function">
    <text evidence="2">Antitoxin component of a type II toxin-antitoxin (TA) system.</text>
</comment>
<sequence length="91" mass="10759">MCYMERIGLRELRQHASRYIGRVARGESIEVTQRGRLVARIVPARPDTWDEMIERGDLIPRESPDRLEDLVPIRVDFDVSAELQRQREDRL</sequence>
<dbReference type="InterPro" id="IPR006442">
    <property type="entry name" value="Antitoxin_Phd/YefM"/>
</dbReference>
<comment type="similarity">
    <text evidence="1 2">Belongs to the phD/YefM antitoxin family.</text>
</comment>
<evidence type="ECO:0000256" key="2">
    <source>
        <dbReference type="RuleBase" id="RU362080"/>
    </source>
</evidence>
<accession>A0A7I7RDZ2</accession>
<dbReference type="SUPFAM" id="SSF143120">
    <property type="entry name" value="YefM-like"/>
    <property type="match status" value="1"/>
</dbReference>
<dbReference type="KEGG" id="mcee:MCEL_10530"/>
<dbReference type="NCBIfam" id="TIGR01552">
    <property type="entry name" value="phd_fam"/>
    <property type="match status" value="1"/>
</dbReference>